<dbReference type="RefSeq" id="XP_055359867.1">
    <property type="nucleotide sequence ID" value="XM_055503892.1"/>
</dbReference>
<keyword evidence="3" id="KW-1133">Transmembrane helix</keyword>
<dbReference type="InterPro" id="IPR013106">
    <property type="entry name" value="Ig_V-set"/>
</dbReference>
<dbReference type="Pfam" id="PF07654">
    <property type="entry name" value="C1-set"/>
    <property type="match status" value="1"/>
</dbReference>
<feature type="compositionally biased region" description="Low complexity" evidence="7">
    <location>
        <begin position="240"/>
        <end position="257"/>
    </location>
</feature>
<accession>A0A9W2XDR5</accession>
<gene>
    <name evidence="11" type="primary">LOC114844208</name>
</gene>
<evidence type="ECO:0000313" key="10">
    <source>
        <dbReference type="Proteomes" id="UP000515150"/>
    </source>
</evidence>
<protein>
    <submittedName>
        <fullName evidence="11">Uncharacterized protein LOC114844208 isoform X2</fullName>
    </submittedName>
</protein>
<keyword evidence="2" id="KW-0812">Transmembrane</keyword>
<dbReference type="SUPFAM" id="SSF48726">
    <property type="entry name" value="Immunoglobulin"/>
    <property type="match status" value="2"/>
</dbReference>
<dbReference type="InterPro" id="IPR036179">
    <property type="entry name" value="Ig-like_dom_sf"/>
</dbReference>
<dbReference type="PANTHER" id="PTHR19256">
    <property type="entry name" value="T-CELL RECEPTOR GAMMA CHAIN"/>
    <property type="match status" value="1"/>
</dbReference>
<evidence type="ECO:0000256" key="5">
    <source>
        <dbReference type="ARBA" id="ARBA00023170"/>
    </source>
</evidence>
<comment type="subcellular location">
    <subcellularLocation>
        <location evidence="1">Membrane</location>
    </subcellularLocation>
</comment>
<feature type="region of interest" description="Disordered" evidence="7">
    <location>
        <begin position="229"/>
        <end position="270"/>
    </location>
</feature>
<keyword evidence="6" id="KW-0393">Immunoglobulin domain</keyword>
<evidence type="ECO:0000259" key="9">
    <source>
        <dbReference type="PROSITE" id="PS50835"/>
    </source>
</evidence>
<keyword evidence="4" id="KW-0472">Membrane</keyword>
<evidence type="ECO:0000313" key="11">
    <source>
        <dbReference type="RefSeq" id="XP_055359867.1"/>
    </source>
</evidence>
<feature type="compositionally biased region" description="Basic and acidic residues" evidence="7">
    <location>
        <begin position="183"/>
        <end position="194"/>
    </location>
</feature>
<keyword evidence="5" id="KW-0675">Receptor</keyword>
<dbReference type="InterPro" id="IPR003597">
    <property type="entry name" value="Ig_C1-set"/>
</dbReference>
<proteinExistence type="predicted"/>
<evidence type="ECO:0000256" key="2">
    <source>
        <dbReference type="ARBA" id="ARBA00022692"/>
    </source>
</evidence>
<feature type="signal peptide" evidence="8">
    <location>
        <begin position="1"/>
        <end position="20"/>
    </location>
</feature>
<dbReference type="OrthoDB" id="8924181at2759"/>
<feature type="domain" description="Ig-like" evidence="9">
    <location>
        <begin position="143"/>
        <end position="240"/>
    </location>
</feature>
<reference evidence="11" key="1">
    <citation type="submission" date="2025-08" db="UniProtKB">
        <authorList>
            <consortium name="RefSeq"/>
        </authorList>
    </citation>
    <scope>IDENTIFICATION</scope>
</reference>
<organism evidence="10 11">
    <name type="scientific">Betta splendens</name>
    <name type="common">Siamese fighting fish</name>
    <dbReference type="NCBI Taxonomy" id="158456"/>
    <lineage>
        <taxon>Eukaryota</taxon>
        <taxon>Metazoa</taxon>
        <taxon>Chordata</taxon>
        <taxon>Craniata</taxon>
        <taxon>Vertebrata</taxon>
        <taxon>Euteleostomi</taxon>
        <taxon>Actinopterygii</taxon>
        <taxon>Neopterygii</taxon>
        <taxon>Teleostei</taxon>
        <taxon>Neoteleostei</taxon>
        <taxon>Acanthomorphata</taxon>
        <taxon>Anabantaria</taxon>
        <taxon>Anabantiformes</taxon>
        <taxon>Anabantoidei</taxon>
        <taxon>Osphronemidae</taxon>
        <taxon>Betta</taxon>
    </lineage>
</organism>
<dbReference type="PROSITE" id="PS50835">
    <property type="entry name" value="IG_LIKE"/>
    <property type="match status" value="1"/>
</dbReference>
<dbReference type="GeneID" id="114844208"/>
<dbReference type="CDD" id="cd00099">
    <property type="entry name" value="IgV"/>
    <property type="match status" value="1"/>
</dbReference>
<dbReference type="AlphaFoldDB" id="A0A9W2XDR5"/>
<dbReference type="InterPro" id="IPR003599">
    <property type="entry name" value="Ig_sub"/>
</dbReference>
<evidence type="ECO:0000256" key="4">
    <source>
        <dbReference type="ARBA" id="ARBA00023136"/>
    </source>
</evidence>
<dbReference type="PANTHER" id="PTHR19256:SF65">
    <property type="entry name" value="T CELL RECEPTOR GAMMA CONSTANT 1-RELATED"/>
    <property type="match status" value="1"/>
</dbReference>
<dbReference type="Pfam" id="PF07686">
    <property type="entry name" value="V-set"/>
    <property type="match status" value="1"/>
</dbReference>
<dbReference type="GO" id="GO:0016020">
    <property type="term" value="C:membrane"/>
    <property type="evidence" value="ECO:0007669"/>
    <property type="project" value="UniProtKB-SubCell"/>
</dbReference>
<evidence type="ECO:0000256" key="6">
    <source>
        <dbReference type="ARBA" id="ARBA00023319"/>
    </source>
</evidence>
<feature type="chain" id="PRO_5040783001" evidence="8">
    <location>
        <begin position="21"/>
        <end position="318"/>
    </location>
</feature>
<feature type="region of interest" description="Disordered" evidence="7">
    <location>
        <begin position="183"/>
        <end position="203"/>
    </location>
</feature>
<dbReference type="SMART" id="SM00409">
    <property type="entry name" value="IG"/>
    <property type="match status" value="1"/>
</dbReference>
<keyword evidence="10" id="KW-1185">Reference proteome</keyword>
<dbReference type="InterPro" id="IPR013783">
    <property type="entry name" value="Ig-like_fold"/>
</dbReference>
<dbReference type="Proteomes" id="UP000515150">
    <property type="component" value="Chromosome 17"/>
</dbReference>
<evidence type="ECO:0000256" key="7">
    <source>
        <dbReference type="SAM" id="MobiDB-lite"/>
    </source>
</evidence>
<evidence type="ECO:0000256" key="1">
    <source>
        <dbReference type="ARBA" id="ARBA00004370"/>
    </source>
</evidence>
<sequence length="318" mass="35222">MLFLPAAALCCLCSALVAMAAQLHQEDLTLTRRPGGSVSFSCRETRQCSSNWVYWYQKKQAGTFRVILDIGKTNGDIDKRYNHPQKDDFSAANIQNGCELQIKQVKVDHAASYYCTCWKSAYGYYIFGSGTELVVTDEPVLKPVVSVYPAASRGLEASGSLLCVASHMFPPRVRFSWKVQKEDGSWAEPSRPEEEQLELEESGRSASILLHGPQSSTAKYRCEVQHEGGAAEARTAQEVPAPAASCPPEREAAAPAALQPTDELPLDRDRDRDREQNPLEQQRVKLLCVCSTVLIVKSLVYCCGLSVLRILRTEPHLL</sequence>
<dbReference type="InterPro" id="IPR007110">
    <property type="entry name" value="Ig-like_dom"/>
</dbReference>
<evidence type="ECO:0000256" key="8">
    <source>
        <dbReference type="SAM" id="SignalP"/>
    </source>
</evidence>
<evidence type="ECO:0000256" key="3">
    <source>
        <dbReference type="ARBA" id="ARBA00022989"/>
    </source>
</evidence>
<dbReference type="InterPro" id="IPR051117">
    <property type="entry name" value="TRG_var/const_region"/>
</dbReference>
<keyword evidence="8" id="KW-0732">Signal</keyword>
<name>A0A9W2XDR5_BETSP</name>
<dbReference type="Gene3D" id="2.60.40.10">
    <property type="entry name" value="Immunoglobulins"/>
    <property type="match status" value="2"/>
</dbReference>